<dbReference type="RefSeq" id="WP_200502168.1">
    <property type="nucleotide sequence ID" value="NZ_JAEDAJ010000004.1"/>
</dbReference>
<evidence type="ECO:0000313" key="12">
    <source>
        <dbReference type="EMBL" id="MBK0331538.1"/>
    </source>
</evidence>
<feature type="domain" description="PTS EIIA type-2" evidence="11">
    <location>
        <begin position="7"/>
        <end position="150"/>
    </location>
</feature>
<evidence type="ECO:0000256" key="1">
    <source>
        <dbReference type="ARBA" id="ARBA00004496"/>
    </source>
</evidence>
<comment type="caution">
    <text evidence="12">The sequence shown here is derived from an EMBL/GenBank/DDBJ whole genome shotgun (WGS) entry which is preliminary data.</text>
</comment>
<dbReference type="Pfam" id="PF00359">
    <property type="entry name" value="PTS_EIIA_2"/>
    <property type="match status" value="1"/>
</dbReference>
<evidence type="ECO:0000256" key="4">
    <source>
        <dbReference type="ARBA" id="ARBA00022553"/>
    </source>
</evidence>
<keyword evidence="7" id="KW-0418">Kinase</keyword>
<evidence type="ECO:0000256" key="2">
    <source>
        <dbReference type="ARBA" id="ARBA00022448"/>
    </source>
</evidence>
<accession>A0ABS1BA99</accession>
<keyword evidence="13" id="KW-1185">Reference proteome</keyword>
<evidence type="ECO:0000256" key="6">
    <source>
        <dbReference type="ARBA" id="ARBA00022683"/>
    </source>
</evidence>
<reference evidence="12 13" key="1">
    <citation type="submission" date="2020-12" db="EMBL/GenBank/DDBJ databases">
        <title>Brachybacterium sp. MASK1Z-5, whole genome shotgun sequence.</title>
        <authorList>
            <person name="Tuo L."/>
        </authorList>
    </citation>
    <scope>NUCLEOTIDE SEQUENCE [LARGE SCALE GENOMIC DNA]</scope>
    <source>
        <strain evidence="12 13">MASK1Z-5</strain>
    </source>
</reference>
<gene>
    <name evidence="12" type="ORF">I8D64_08995</name>
</gene>
<keyword evidence="2" id="KW-0813">Transport</keyword>
<evidence type="ECO:0000256" key="8">
    <source>
        <dbReference type="ARBA" id="ARBA00037387"/>
    </source>
</evidence>
<evidence type="ECO:0000256" key="3">
    <source>
        <dbReference type="ARBA" id="ARBA00022490"/>
    </source>
</evidence>
<dbReference type="InterPro" id="IPR016152">
    <property type="entry name" value="PTrfase/Anion_transptr"/>
</dbReference>
<dbReference type="EMBL" id="JAEDAJ010000004">
    <property type="protein sequence ID" value="MBK0331538.1"/>
    <property type="molecule type" value="Genomic_DNA"/>
</dbReference>
<dbReference type="Proteomes" id="UP000612352">
    <property type="component" value="Unassembled WGS sequence"/>
</dbReference>
<comment type="function">
    <text evidence="8">The phosphoenolpyruvate-dependent sugar phosphotransferase system (sugar PTS), a major carbohydrate active transport system, catalyzes the phosphorylation of incoming sugar substrates concomitantly with their translocation across the cell membrane. The enzyme II UlaABC PTS system is involved in ascorbate transport.</text>
</comment>
<keyword evidence="6" id="KW-0598">Phosphotransferase system</keyword>
<dbReference type="InterPro" id="IPR002178">
    <property type="entry name" value="PTS_EIIA_type-2_dom"/>
</dbReference>
<organism evidence="12 13">
    <name type="scientific">Brachybacterium halotolerans</name>
    <dbReference type="NCBI Taxonomy" id="2795215"/>
    <lineage>
        <taxon>Bacteria</taxon>
        <taxon>Bacillati</taxon>
        <taxon>Actinomycetota</taxon>
        <taxon>Actinomycetes</taxon>
        <taxon>Micrococcales</taxon>
        <taxon>Dermabacteraceae</taxon>
        <taxon>Brachybacterium</taxon>
    </lineage>
</organism>
<dbReference type="Gene3D" id="3.40.930.10">
    <property type="entry name" value="Mannitol-specific EII, Chain A"/>
    <property type="match status" value="1"/>
</dbReference>
<dbReference type="CDD" id="cd00211">
    <property type="entry name" value="PTS_IIA_fru"/>
    <property type="match status" value="1"/>
</dbReference>
<keyword evidence="12" id="KW-0762">Sugar transport</keyword>
<proteinExistence type="predicted"/>
<comment type="subcellular location">
    <subcellularLocation>
        <location evidence="1">Cytoplasm</location>
    </subcellularLocation>
</comment>
<evidence type="ECO:0000256" key="10">
    <source>
        <dbReference type="ARBA" id="ARBA00042072"/>
    </source>
</evidence>
<protein>
    <recommendedName>
        <fullName evidence="9">Ascorbate-specific PTS system EIIA component</fullName>
    </recommendedName>
    <alternativeName>
        <fullName evidence="10">Ascorbate-specific phosphotransferase enzyme IIA component</fullName>
    </alternativeName>
</protein>
<sequence length="153" mass="15866">MPTSLPQLITEDHVVLGASPASWQDAIREAAAPLLASGAIGEGYVERMIEVVDRFGPYIVLAPGVALAHAQPDGSVARTAMSALTVPGGIAFSHEENDPVRLVLCLAAADATSHLEALKGFVQIIRDPSAVDRLVAAHSPADFRGALTPAPVD</sequence>
<dbReference type="InterPro" id="IPR051351">
    <property type="entry name" value="Ascorbate-PTS_EIIA_comp"/>
</dbReference>
<evidence type="ECO:0000259" key="11">
    <source>
        <dbReference type="PROSITE" id="PS51094"/>
    </source>
</evidence>
<dbReference type="PANTHER" id="PTHR36203">
    <property type="entry name" value="ASCORBATE-SPECIFIC PTS SYSTEM EIIA COMPONENT"/>
    <property type="match status" value="1"/>
</dbReference>
<name>A0ABS1BA99_9MICO</name>
<dbReference type="SUPFAM" id="SSF55804">
    <property type="entry name" value="Phoshotransferase/anion transport protein"/>
    <property type="match status" value="1"/>
</dbReference>
<keyword evidence="4" id="KW-0597">Phosphoprotein</keyword>
<evidence type="ECO:0000256" key="5">
    <source>
        <dbReference type="ARBA" id="ARBA00022679"/>
    </source>
</evidence>
<evidence type="ECO:0000256" key="7">
    <source>
        <dbReference type="ARBA" id="ARBA00022777"/>
    </source>
</evidence>
<evidence type="ECO:0000256" key="9">
    <source>
        <dbReference type="ARBA" id="ARBA00041175"/>
    </source>
</evidence>
<evidence type="ECO:0000313" key="13">
    <source>
        <dbReference type="Proteomes" id="UP000612352"/>
    </source>
</evidence>
<dbReference type="PROSITE" id="PS51094">
    <property type="entry name" value="PTS_EIIA_TYPE_2"/>
    <property type="match status" value="1"/>
</dbReference>
<dbReference type="PANTHER" id="PTHR36203:SF1">
    <property type="entry name" value="ASCORBATE-SPECIFIC PTS SYSTEM EIIA COMPONENT"/>
    <property type="match status" value="1"/>
</dbReference>
<keyword evidence="5" id="KW-0808">Transferase</keyword>
<keyword evidence="3" id="KW-0963">Cytoplasm</keyword>